<dbReference type="SMART" id="SM00421">
    <property type="entry name" value="HTH_LUXR"/>
    <property type="match status" value="1"/>
</dbReference>
<dbReference type="GO" id="GO:0000160">
    <property type="term" value="P:phosphorelay signal transduction system"/>
    <property type="evidence" value="ECO:0007669"/>
    <property type="project" value="InterPro"/>
</dbReference>
<dbReference type="PANTHER" id="PTHR43214:SF44">
    <property type="entry name" value="TWO-COMPONENT RESPONSE REGULATOR"/>
    <property type="match status" value="1"/>
</dbReference>
<dbReference type="PROSITE" id="PS50110">
    <property type="entry name" value="RESPONSE_REGULATORY"/>
    <property type="match status" value="1"/>
</dbReference>
<dbReference type="GO" id="GO:0006355">
    <property type="term" value="P:regulation of DNA-templated transcription"/>
    <property type="evidence" value="ECO:0007669"/>
    <property type="project" value="InterPro"/>
</dbReference>
<dbReference type="PANTHER" id="PTHR43214">
    <property type="entry name" value="TWO-COMPONENT RESPONSE REGULATOR"/>
    <property type="match status" value="1"/>
</dbReference>
<dbReference type="RefSeq" id="WP_146583932.1">
    <property type="nucleotide sequence ID" value="NZ_SJPO01000001.1"/>
</dbReference>
<comment type="caution">
    <text evidence="4">The sequence shown here is derived from an EMBL/GenBank/DDBJ whole genome shotgun (WGS) entry which is preliminary data.</text>
</comment>
<feature type="domain" description="Response regulatory" evidence="3">
    <location>
        <begin position="7"/>
        <end position="120"/>
    </location>
</feature>
<keyword evidence="5" id="KW-1185">Reference proteome</keyword>
<reference evidence="4 5" key="1">
    <citation type="submission" date="2019-02" db="EMBL/GenBank/DDBJ databases">
        <title>Deep-cultivation of Planctomycetes and their phenomic and genomic characterization uncovers novel biology.</title>
        <authorList>
            <person name="Wiegand S."/>
            <person name="Jogler M."/>
            <person name="Boedeker C."/>
            <person name="Pinto D."/>
            <person name="Vollmers J."/>
            <person name="Rivas-Marin E."/>
            <person name="Kohn T."/>
            <person name="Peeters S.H."/>
            <person name="Heuer A."/>
            <person name="Rast P."/>
            <person name="Oberbeckmann S."/>
            <person name="Bunk B."/>
            <person name="Jeske O."/>
            <person name="Meyerdierks A."/>
            <person name="Storesund J.E."/>
            <person name="Kallscheuer N."/>
            <person name="Luecker S."/>
            <person name="Lage O.M."/>
            <person name="Pohl T."/>
            <person name="Merkel B.J."/>
            <person name="Hornburger P."/>
            <person name="Mueller R.-W."/>
            <person name="Bruemmer F."/>
            <person name="Labrenz M."/>
            <person name="Spormann A.M."/>
            <person name="Op Den Camp H."/>
            <person name="Overmann J."/>
            <person name="Amann R."/>
            <person name="Jetten M.S.M."/>
            <person name="Mascher T."/>
            <person name="Medema M.H."/>
            <person name="Devos D.P."/>
            <person name="Kaster A.-K."/>
            <person name="Ovreas L."/>
            <person name="Rohde M."/>
            <person name="Galperin M.Y."/>
            <person name="Jogler C."/>
        </authorList>
    </citation>
    <scope>NUCLEOTIDE SEQUENCE [LARGE SCALE GENOMIC DNA]</scope>
    <source>
        <strain evidence="4 5">Pla123a</strain>
    </source>
</reference>
<proteinExistence type="predicted"/>
<evidence type="ECO:0000256" key="2">
    <source>
        <dbReference type="PROSITE-ProRule" id="PRU00169"/>
    </source>
</evidence>
<dbReference type="Pfam" id="PF00196">
    <property type="entry name" value="GerE"/>
    <property type="match status" value="1"/>
</dbReference>
<dbReference type="InterPro" id="IPR011006">
    <property type="entry name" value="CheY-like_superfamily"/>
</dbReference>
<protein>
    <submittedName>
        <fullName evidence="4">Transcriptional regulatory protein FixJ</fullName>
    </submittedName>
</protein>
<dbReference type="PRINTS" id="PR00038">
    <property type="entry name" value="HTHLUXR"/>
</dbReference>
<gene>
    <name evidence="4" type="primary">fixJ_2</name>
    <name evidence="4" type="ORF">Pla123a_04930</name>
</gene>
<evidence type="ECO:0000259" key="3">
    <source>
        <dbReference type="PROSITE" id="PS50110"/>
    </source>
</evidence>
<dbReference type="Proteomes" id="UP000318478">
    <property type="component" value="Unassembled WGS sequence"/>
</dbReference>
<dbReference type="GO" id="GO:0003677">
    <property type="term" value="F:DNA binding"/>
    <property type="evidence" value="ECO:0007669"/>
    <property type="project" value="UniProtKB-KW"/>
</dbReference>
<keyword evidence="1" id="KW-0238">DNA-binding</keyword>
<name>A0A5C5ZEU6_9BACT</name>
<dbReference type="InterPro" id="IPR036388">
    <property type="entry name" value="WH-like_DNA-bd_sf"/>
</dbReference>
<feature type="modified residue" description="4-aspartylphosphate" evidence="2">
    <location>
        <position position="55"/>
    </location>
</feature>
<dbReference type="SUPFAM" id="SSF52172">
    <property type="entry name" value="CheY-like"/>
    <property type="match status" value="1"/>
</dbReference>
<dbReference type="Pfam" id="PF00072">
    <property type="entry name" value="Response_reg"/>
    <property type="match status" value="1"/>
</dbReference>
<keyword evidence="2" id="KW-0597">Phosphoprotein</keyword>
<dbReference type="EMBL" id="SJPO01000001">
    <property type="protein sequence ID" value="TWT85686.1"/>
    <property type="molecule type" value="Genomic_DNA"/>
</dbReference>
<sequence>MTHAALTVCLVDDDAAVLKVTREVLLGGGYQVRCFQSAAEYLEDSSPNDDCVVTDLNMPGIGGAELLKRIHELDPTLPVIVLTGFADVATAVKLMERGVVTLVEKPCSSIDLLAAVAKAISDGEHRRYRRDQAHDVMNRLAQLNDEELAVMKGVVRGFSNKVLAGRLEMSARTLDRRRHSVFEKMGAESPAELAALAERFDLFKD</sequence>
<evidence type="ECO:0000256" key="1">
    <source>
        <dbReference type="ARBA" id="ARBA00023125"/>
    </source>
</evidence>
<dbReference type="SUPFAM" id="SSF46894">
    <property type="entry name" value="C-terminal effector domain of the bipartite response regulators"/>
    <property type="match status" value="1"/>
</dbReference>
<dbReference type="InterPro" id="IPR016032">
    <property type="entry name" value="Sig_transdc_resp-reg_C-effctor"/>
</dbReference>
<dbReference type="InterPro" id="IPR000792">
    <property type="entry name" value="Tscrpt_reg_LuxR_C"/>
</dbReference>
<organism evidence="4 5">
    <name type="scientific">Posidoniimonas polymericola</name>
    <dbReference type="NCBI Taxonomy" id="2528002"/>
    <lineage>
        <taxon>Bacteria</taxon>
        <taxon>Pseudomonadati</taxon>
        <taxon>Planctomycetota</taxon>
        <taxon>Planctomycetia</taxon>
        <taxon>Pirellulales</taxon>
        <taxon>Lacipirellulaceae</taxon>
        <taxon>Posidoniimonas</taxon>
    </lineage>
</organism>
<dbReference type="InterPro" id="IPR001789">
    <property type="entry name" value="Sig_transdc_resp-reg_receiver"/>
</dbReference>
<dbReference type="Gene3D" id="3.40.50.2300">
    <property type="match status" value="1"/>
</dbReference>
<dbReference type="SMART" id="SM00448">
    <property type="entry name" value="REC"/>
    <property type="match status" value="1"/>
</dbReference>
<dbReference type="Gene3D" id="1.10.10.10">
    <property type="entry name" value="Winged helix-like DNA-binding domain superfamily/Winged helix DNA-binding domain"/>
    <property type="match status" value="1"/>
</dbReference>
<dbReference type="AlphaFoldDB" id="A0A5C5ZEU6"/>
<evidence type="ECO:0000313" key="4">
    <source>
        <dbReference type="EMBL" id="TWT85686.1"/>
    </source>
</evidence>
<accession>A0A5C5ZEU6</accession>
<dbReference type="InterPro" id="IPR039420">
    <property type="entry name" value="WalR-like"/>
</dbReference>
<dbReference type="OrthoDB" id="271936at2"/>
<evidence type="ECO:0000313" key="5">
    <source>
        <dbReference type="Proteomes" id="UP000318478"/>
    </source>
</evidence>